<dbReference type="InterPro" id="IPR000595">
    <property type="entry name" value="cNMP-bd_dom"/>
</dbReference>
<dbReference type="CDD" id="cd00038">
    <property type="entry name" value="CAP_ED"/>
    <property type="match status" value="1"/>
</dbReference>
<dbReference type="Proteomes" id="UP000694888">
    <property type="component" value="Unplaced"/>
</dbReference>
<dbReference type="PANTHER" id="PTHR23011:SF28">
    <property type="entry name" value="CYCLIC NUCLEOTIDE-BINDING DOMAIN CONTAINING PROTEIN"/>
    <property type="match status" value="1"/>
</dbReference>
<evidence type="ECO:0000313" key="4">
    <source>
        <dbReference type="RefSeq" id="XP_005104170.1"/>
    </source>
</evidence>
<feature type="domain" description="Cyclic nucleotide-binding" evidence="2">
    <location>
        <begin position="37"/>
        <end position="201"/>
    </location>
</feature>
<feature type="domain" description="Cyclic nucleotide-binding" evidence="2">
    <location>
        <begin position="313"/>
        <end position="391"/>
    </location>
</feature>
<evidence type="ECO:0000256" key="1">
    <source>
        <dbReference type="SAM" id="MobiDB-lite"/>
    </source>
</evidence>
<reference evidence="4" key="1">
    <citation type="submission" date="2025-08" db="UniProtKB">
        <authorList>
            <consortium name="RefSeq"/>
        </authorList>
    </citation>
    <scope>IDENTIFICATION</scope>
</reference>
<evidence type="ECO:0000259" key="2">
    <source>
        <dbReference type="PROSITE" id="PS50042"/>
    </source>
</evidence>
<keyword evidence="3" id="KW-1185">Reference proteome</keyword>
<protein>
    <submittedName>
        <fullName evidence="4">Uncharacterized protein LOC101848372</fullName>
    </submittedName>
</protein>
<dbReference type="InterPro" id="IPR014710">
    <property type="entry name" value="RmlC-like_jellyroll"/>
</dbReference>
<feature type="compositionally biased region" description="Basic and acidic residues" evidence="1">
    <location>
        <begin position="530"/>
        <end position="543"/>
    </location>
</feature>
<dbReference type="SUPFAM" id="SSF51206">
    <property type="entry name" value="cAMP-binding domain-like"/>
    <property type="match status" value="2"/>
</dbReference>
<feature type="region of interest" description="Disordered" evidence="1">
    <location>
        <begin position="770"/>
        <end position="797"/>
    </location>
</feature>
<feature type="compositionally biased region" description="Polar residues" evidence="1">
    <location>
        <begin position="593"/>
        <end position="606"/>
    </location>
</feature>
<evidence type="ECO:0000313" key="3">
    <source>
        <dbReference type="Proteomes" id="UP000694888"/>
    </source>
</evidence>
<dbReference type="Gene3D" id="2.60.120.10">
    <property type="entry name" value="Jelly Rolls"/>
    <property type="match status" value="2"/>
</dbReference>
<feature type="compositionally biased region" description="Basic and acidic residues" evidence="1">
    <location>
        <begin position="507"/>
        <end position="519"/>
    </location>
</feature>
<dbReference type="RefSeq" id="XP_005104170.1">
    <property type="nucleotide sequence ID" value="XM_005104113.3"/>
</dbReference>
<gene>
    <name evidence="4" type="primary">LOC101848372</name>
</gene>
<dbReference type="InterPro" id="IPR018488">
    <property type="entry name" value="cNMP-bd_CS"/>
</dbReference>
<dbReference type="PANTHER" id="PTHR23011">
    <property type="entry name" value="CYCLIC NUCLEOTIDE-BINDING DOMAIN CONTAINING PROTEIN"/>
    <property type="match status" value="1"/>
</dbReference>
<feature type="compositionally biased region" description="Basic residues" evidence="1">
    <location>
        <begin position="477"/>
        <end position="486"/>
    </location>
</feature>
<accession>A0ABM0JXY5</accession>
<dbReference type="PROSITE" id="PS00888">
    <property type="entry name" value="CNMP_BINDING_1"/>
    <property type="match status" value="1"/>
</dbReference>
<feature type="compositionally biased region" description="Basic and acidic residues" evidence="1">
    <location>
        <begin position="568"/>
        <end position="592"/>
    </location>
</feature>
<feature type="region of interest" description="Disordered" evidence="1">
    <location>
        <begin position="477"/>
        <end position="714"/>
    </location>
</feature>
<proteinExistence type="predicted"/>
<name>A0ABM0JXY5_APLCA</name>
<dbReference type="InterPro" id="IPR018490">
    <property type="entry name" value="cNMP-bd_dom_sf"/>
</dbReference>
<sequence length="892" mass="101370">MSQVTDQLIDVISKPRARRTDAEIETAISWLRRRAQILNNVGKKELVEIVKNCSYETATRDDVIIQQGDYGDTMYIILRGVCLVYIDASLTGEEDPFQASSPPPQLPKDPAAAAGGAANGSPEPRKARSIDRSKYGKFIMRYESGKSFGEAALLCDDKSRNATVLADEDCDLLVLDQALFDKALRAEQELEYAEVCHFVENHPYFRHMSPKFKRLLELSLRKDTFPFDSVMTQQGMPVTSLIFILKGQANMYLEPHAYQKQYSHLWPFEAGVDLYSHEFEWLRESRRNNILRKYEDPAVWPTKSEHLVVKRTEGYAAAEKRVQDRTLCLCSIRGGEVIGDLEVVTKLSTYMFTVTSTSPTTAFVLDLKNLERLVGRRNQVTMEVMKETATEKLEMRAHSHYGKDVSFLSYLLYKIREERLPSAKKLPPIKSTKQLPPKEIQIQHLLEKFKSGEAQLVEPYVHGSLIYKEQMQEKARIRNNIRKRSPHSISGLLREARRKMNRRQPRSRREIVDSLKEMMESDLVEYSTDLPKDKPKATKKKPENPPAPSLTPARKMSNPSPREGAMSTERKGSLTKDPPKTVRFSNDTDKSSPRNINQMLTAPSNDSRGKPVSKPDSRRTSLLPAITETRETSALNGKVDGTRNGEKGMNSSFKSPRASDGDTSRLVSEAEEGPSSATSSKREYQRKEVSADSRSPTRLPPLAKPELKKPSPSSKWDMALRFVNERVNTELTKQLLSSNSGFDDYETSDVSLALLEKRIKSFFTEKVMSQTSTTMTTPRTSNTRRQSKDGDNQDLHLPPLRRFHVDLQDADVNIPKPGGKVWIRKRLCRFANSSIKVKDHEHVRYHMVPELPQFEDVKKARVVMHRILTASLSPEGMTKTTRNSISDVNTFR</sequence>
<dbReference type="SMART" id="SM00100">
    <property type="entry name" value="cNMP"/>
    <property type="match status" value="1"/>
</dbReference>
<dbReference type="PROSITE" id="PS50042">
    <property type="entry name" value="CNMP_BINDING_3"/>
    <property type="match status" value="2"/>
</dbReference>
<feature type="region of interest" description="Disordered" evidence="1">
    <location>
        <begin position="94"/>
        <end position="128"/>
    </location>
</feature>
<feature type="compositionally biased region" description="Low complexity" evidence="1">
    <location>
        <begin position="770"/>
        <end position="784"/>
    </location>
</feature>
<feature type="compositionally biased region" description="Basic and acidic residues" evidence="1">
    <location>
        <begin position="680"/>
        <end position="691"/>
    </location>
</feature>
<organism evidence="3 4">
    <name type="scientific">Aplysia californica</name>
    <name type="common">California sea hare</name>
    <dbReference type="NCBI Taxonomy" id="6500"/>
    <lineage>
        <taxon>Eukaryota</taxon>
        <taxon>Metazoa</taxon>
        <taxon>Spiralia</taxon>
        <taxon>Lophotrochozoa</taxon>
        <taxon>Mollusca</taxon>
        <taxon>Gastropoda</taxon>
        <taxon>Heterobranchia</taxon>
        <taxon>Euthyneura</taxon>
        <taxon>Tectipleura</taxon>
        <taxon>Aplysiida</taxon>
        <taxon>Aplysioidea</taxon>
        <taxon>Aplysiidae</taxon>
        <taxon>Aplysia</taxon>
    </lineage>
</organism>
<feature type="compositionally biased region" description="Basic residues" evidence="1">
    <location>
        <begin position="496"/>
        <end position="506"/>
    </location>
</feature>
<feature type="compositionally biased region" description="Basic and acidic residues" evidence="1">
    <location>
        <begin position="607"/>
        <end position="619"/>
    </location>
</feature>
<dbReference type="GeneID" id="101848372"/>